<dbReference type="Proteomes" id="UP000828390">
    <property type="component" value="Unassembled WGS sequence"/>
</dbReference>
<keyword evidence="2" id="KW-1185">Reference proteome</keyword>
<comment type="caution">
    <text evidence="1">The sequence shown here is derived from an EMBL/GenBank/DDBJ whole genome shotgun (WGS) entry which is preliminary data.</text>
</comment>
<dbReference type="EMBL" id="JAIWYP010000001">
    <property type="protein sequence ID" value="KAH3880606.1"/>
    <property type="molecule type" value="Genomic_DNA"/>
</dbReference>
<sequence>MAFTKPSQRLASSCKTGKFSMLVNWLADPLNTLVEWINHDNAHWVIVDLKWLEVIRGD</sequence>
<evidence type="ECO:0000313" key="1">
    <source>
        <dbReference type="EMBL" id="KAH3880606.1"/>
    </source>
</evidence>
<dbReference type="AlphaFoldDB" id="A0A9D4RT26"/>
<reference evidence="1" key="2">
    <citation type="submission" date="2020-11" db="EMBL/GenBank/DDBJ databases">
        <authorList>
            <person name="McCartney M.A."/>
            <person name="Auch B."/>
            <person name="Kono T."/>
            <person name="Mallez S."/>
            <person name="Becker A."/>
            <person name="Gohl D.M."/>
            <person name="Silverstein K.A.T."/>
            <person name="Koren S."/>
            <person name="Bechman K.B."/>
            <person name="Herman A."/>
            <person name="Abrahante J.E."/>
            <person name="Garbe J."/>
        </authorList>
    </citation>
    <scope>NUCLEOTIDE SEQUENCE</scope>
    <source>
        <strain evidence="1">Duluth1</strain>
        <tissue evidence="1">Whole animal</tissue>
    </source>
</reference>
<accession>A0A9D4RT26</accession>
<organism evidence="1 2">
    <name type="scientific">Dreissena polymorpha</name>
    <name type="common">Zebra mussel</name>
    <name type="synonym">Mytilus polymorpha</name>
    <dbReference type="NCBI Taxonomy" id="45954"/>
    <lineage>
        <taxon>Eukaryota</taxon>
        <taxon>Metazoa</taxon>
        <taxon>Spiralia</taxon>
        <taxon>Lophotrochozoa</taxon>
        <taxon>Mollusca</taxon>
        <taxon>Bivalvia</taxon>
        <taxon>Autobranchia</taxon>
        <taxon>Heteroconchia</taxon>
        <taxon>Euheterodonta</taxon>
        <taxon>Imparidentia</taxon>
        <taxon>Neoheterodontei</taxon>
        <taxon>Myida</taxon>
        <taxon>Dreissenoidea</taxon>
        <taxon>Dreissenidae</taxon>
        <taxon>Dreissena</taxon>
    </lineage>
</organism>
<protein>
    <submittedName>
        <fullName evidence="1">Uncharacterized protein</fullName>
    </submittedName>
</protein>
<evidence type="ECO:0000313" key="2">
    <source>
        <dbReference type="Proteomes" id="UP000828390"/>
    </source>
</evidence>
<proteinExistence type="predicted"/>
<reference evidence="1" key="1">
    <citation type="journal article" date="2019" name="bioRxiv">
        <title>The Genome of the Zebra Mussel, Dreissena polymorpha: A Resource for Invasive Species Research.</title>
        <authorList>
            <person name="McCartney M.A."/>
            <person name="Auch B."/>
            <person name="Kono T."/>
            <person name="Mallez S."/>
            <person name="Zhang Y."/>
            <person name="Obille A."/>
            <person name="Becker A."/>
            <person name="Abrahante J.E."/>
            <person name="Garbe J."/>
            <person name="Badalamenti J.P."/>
            <person name="Herman A."/>
            <person name="Mangelson H."/>
            <person name="Liachko I."/>
            <person name="Sullivan S."/>
            <person name="Sone E.D."/>
            <person name="Koren S."/>
            <person name="Silverstein K.A.T."/>
            <person name="Beckman K.B."/>
            <person name="Gohl D.M."/>
        </authorList>
    </citation>
    <scope>NUCLEOTIDE SEQUENCE</scope>
    <source>
        <strain evidence="1">Duluth1</strain>
        <tissue evidence="1">Whole animal</tissue>
    </source>
</reference>
<gene>
    <name evidence="1" type="ORF">DPMN_004525</name>
</gene>
<name>A0A9D4RT26_DREPO</name>